<proteinExistence type="predicted"/>
<dbReference type="AlphaFoldDB" id="A0A1H0V829"/>
<accession>A0A1H0V829</accession>
<gene>
    <name evidence="1" type="ORF">SAMN05216366_1469</name>
</gene>
<sequence>MIDLKKEMIRNLDAYLNVEETLNVISSLEEQFNLDELQKISEAACQEGACKELAFWVVPFLYNLSKKVSDDNKIQLYIEAGMVYAYSYEIEEFISQELKLCMEKARYNFQDDMMEYVLKNRFDIIDEYYLIGSLITFYNQRLGASLLYGNLFAYENDVELDLECVYHHKLCVNIKDDGVWCNDKLQINKEKIEGIILFIKKWKKKDDVNDLLELVNAILQKVNLPKMRNVDKMECKDTKEMFVIVGTILSYLGYNDEAGKYFYMLNDLECPICNNKFMIAEQWEL</sequence>
<organism evidence="1 2">
    <name type="scientific">Selenomonas ruminantium</name>
    <dbReference type="NCBI Taxonomy" id="971"/>
    <lineage>
        <taxon>Bacteria</taxon>
        <taxon>Bacillati</taxon>
        <taxon>Bacillota</taxon>
        <taxon>Negativicutes</taxon>
        <taxon>Selenomonadales</taxon>
        <taxon>Selenomonadaceae</taxon>
        <taxon>Selenomonas</taxon>
    </lineage>
</organism>
<evidence type="ECO:0000313" key="2">
    <source>
        <dbReference type="Proteomes" id="UP000182412"/>
    </source>
</evidence>
<dbReference type="OrthoDB" id="1665856at2"/>
<dbReference type="Proteomes" id="UP000182412">
    <property type="component" value="Unassembled WGS sequence"/>
</dbReference>
<protein>
    <submittedName>
        <fullName evidence="1">Uncharacterized protein</fullName>
    </submittedName>
</protein>
<dbReference type="EMBL" id="FNJQ01000046">
    <property type="protein sequence ID" value="SDP74358.1"/>
    <property type="molecule type" value="Genomic_DNA"/>
</dbReference>
<dbReference type="RefSeq" id="WP_143005375.1">
    <property type="nucleotide sequence ID" value="NZ_FNJQ01000046.1"/>
</dbReference>
<evidence type="ECO:0000313" key="1">
    <source>
        <dbReference type="EMBL" id="SDP74358.1"/>
    </source>
</evidence>
<name>A0A1H0V829_SELRU</name>
<reference evidence="1 2" key="1">
    <citation type="submission" date="2016-10" db="EMBL/GenBank/DDBJ databases">
        <authorList>
            <person name="de Groot N.N."/>
        </authorList>
    </citation>
    <scope>NUCLEOTIDE SEQUENCE [LARGE SCALE GENOMIC DNA]</scope>
    <source>
        <strain evidence="1 2">S137</strain>
    </source>
</reference>